<dbReference type="CDD" id="cd00754">
    <property type="entry name" value="Ubl_MoaD"/>
    <property type="match status" value="1"/>
</dbReference>
<keyword evidence="6" id="KW-0732">Signal</keyword>
<comment type="similarity">
    <text evidence="5">Belongs to the MoaD family. MOCS2A subfamily.</text>
</comment>
<dbReference type="InterPro" id="IPR028887">
    <property type="entry name" value="MOCS2A_euk"/>
</dbReference>
<dbReference type="GO" id="GO:0006777">
    <property type="term" value="P:Mo-molybdopterin cofactor biosynthetic process"/>
    <property type="evidence" value="ECO:0007669"/>
    <property type="project" value="UniProtKB-UniRule"/>
</dbReference>
<evidence type="ECO:0000313" key="7">
    <source>
        <dbReference type="EMBL" id="KAG0017754.1"/>
    </source>
</evidence>
<evidence type="ECO:0000256" key="6">
    <source>
        <dbReference type="SAM" id="SignalP"/>
    </source>
</evidence>
<keyword evidence="3 5" id="KW-0547">Nucleotide-binding</keyword>
<dbReference type="Pfam" id="PF02597">
    <property type="entry name" value="ThiS"/>
    <property type="match status" value="1"/>
</dbReference>
<dbReference type="EMBL" id="JAAAID010000418">
    <property type="protein sequence ID" value="KAG0017754.1"/>
    <property type="molecule type" value="Genomic_DNA"/>
</dbReference>
<comment type="caution">
    <text evidence="7">The sequence shown here is derived from an EMBL/GenBank/DDBJ whole genome shotgun (WGS) entry which is preliminary data.</text>
</comment>
<reference evidence="7" key="1">
    <citation type="journal article" date="2020" name="Fungal Divers.">
        <title>Resolving the Mortierellaceae phylogeny through synthesis of multi-gene phylogenetics and phylogenomics.</title>
        <authorList>
            <person name="Vandepol N."/>
            <person name="Liber J."/>
            <person name="Desiro A."/>
            <person name="Na H."/>
            <person name="Kennedy M."/>
            <person name="Barry K."/>
            <person name="Grigoriev I.V."/>
            <person name="Miller A.N."/>
            <person name="O'Donnell K."/>
            <person name="Stajich J.E."/>
            <person name="Bonito G."/>
        </authorList>
    </citation>
    <scope>NUCLEOTIDE SEQUENCE</scope>
    <source>
        <strain evidence="7">NRRL 2769</strain>
    </source>
</reference>
<feature type="modified residue" description="1-thioglycine; alternate" evidence="5">
    <location>
        <position position="110"/>
    </location>
</feature>
<keyword evidence="4 5" id="KW-0501">Molybdenum cofactor biosynthesis</keyword>
<comment type="subunit">
    <text evidence="5">Heterotetramer; composed of 2 small (MOCS2A) and 2 large (MOCS2B) subunits.</text>
</comment>
<accession>A0A9P6T1I0</accession>
<proteinExistence type="inferred from homology"/>
<dbReference type="GO" id="GO:0030366">
    <property type="term" value="F:molybdopterin synthase activity"/>
    <property type="evidence" value="ECO:0007669"/>
    <property type="project" value="UniProtKB-UniRule"/>
</dbReference>
<evidence type="ECO:0000256" key="5">
    <source>
        <dbReference type="HAMAP-Rule" id="MF_03051"/>
    </source>
</evidence>
<protein>
    <recommendedName>
        <fullName evidence="5">Molybdopterin synthase sulfur carrier subunit</fullName>
    </recommendedName>
    <alternativeName>
        <fullName evidence="5">Molybdenum cofactor synthesis protein 2 small subunit</fullName>
    </alternativeName>
    <alternativeName>
        <fullName evidence="5">Molybdenum cofactor synthesis protein 2A</fullName>
        <shortName evidence="5">MOCS2A</shortName>
    </alternativeName>
    <alternativeName>
        <fullName evidence="5">Sulfur carrier protein MOCS2A</fullName>
    </alternativeName>
</protein>
<dbReference type="PANTHER" id="PTHR33359:SF1">
    <property type="entry name" value="MOLYBDOPTERIN SYNTHASE SULFUR CARRIER SUBUNIT"/>
    <property type="match status" value="1"/>
</dbReference>
<keyword evidence="2 5" id="KW-0597">Phosphoprotein</keyword>
<comment type="subcellular location">
    <subcellularLocation>
        <location evidence="5">Cytoplasm</location>
    </subcellularLocation>
</comment>
<evidence type="ECO:0000256" key="3">
    <source>
        <dbReference type="ARBA" id="ARBA00022741"/>
    </source>
</evidence>
<name>A0A9P6T1I0_9FUNG</name>
<dbReference type="SUPFAM" id="SSF54285">
    <property type="entry name" value="MoaD/ThiS"/>
    <property type="match status" value="1"/>
</dbReference>
<organism evidence="7 8">
    <name type="scientific">Entomortierella chlamydospora</name>
    <dbReference type="NCBI Taxonomy" id="101097"/>
    <lineage>
        <taxon>Eukaryota</taxon>
        <taxon>Fungi</taxon>
        <taxon>Fungi incertae sedis</taxon>
        <taxon>Mucoromycota</taxon>
        <taxon>Mortierellomycotina</taxon>
        <taxon>Mortierellomycetes</taxon>
        <taxon>Mortierellales</taxon>
        <taxon>Mortierellaceae</taxon>
        <taxon>Entomortierella</taxon>
    </lineage>
</organism>
<gene>
    <name evidence="7" type="ORF">BGZ80_007950</name>
</gene>
<evidence type="ECO:0000256" key="1">
    <source>
        <dbReference type="ARBA" id="ARBA00022490"/>
    </source>
</evidence>
<dbReference type="InterPro" id="IPR003749">
    <property type="entry name" value="ThiS/MoaD-like"/>
</dbReference>
<evidence type="ECO:0000313" key="8">
    <source>
        <dbReference type="Proteomes" id="UP000703661"/>
    </source>
</evidence>
<dbReference type="InterPro" id="IPR044672">
    <property type="entry name" value="MOCS2A"/>
</dbReference>
<dbReference type="InterPro" id="IPR012675">
    <property type="entry name" value="Beta-grasp_dom_sf"/>
</dbReference>
<keyword evidence="1 5" id="KW-0963">Cytoplasm</keyword>
<keyword evidence="8" id="KW-1185">Reference proteome</keyword>
<dbReference type="PANTHER" id="PTHR33359">
    <property type="entry name" value="MOLYBDOPTERIN SYNTHASE SULFUR CARRIER SUBUNIT"/>
    <property type="match status" value="1"/>
</dbReference>
<feature type="chain" id="PRO_5040295918" description="Molybdopterin synthase sulfur carrier subunit" evidence="6">
    <location>
        <begin position="24"/>
        <end position="110"/>
    </location>
</feature>
<comment type="PTM">
    <text evidence="5">C-terminal thiocarboxylation occurs in 2 steps, it is first acyl-adenylated (-COAMP) via the hesA/moeB/thiF part of UBA4, then thiocarboxylated (-COSH) via the rhodanese domain of UBA4.</text>
</comment>
<dbReference type="AlphaFoldDB" id="A0A9P6T1I0"/>
<dbReference type="Gene3D" id="3.10.20.30">
    <property type="match status" value="1"/>
</dbReference>
<comment type="pathway">
    <text evidence="5">Cofactor biosynthesis; molybdopterin biosynthesis.</text>
</comment>
<sequence>MSHVSAALVILLIYFSVHRFVLTQGNFAQFTVLYFASAKDASKVDTDKFEWSAGINAQTLTNLLVERHPDLGYVLKTSMFAVNMEYMENDSSWTVQPGDEVAIIPPVSGG</sequence>
<dbReference type="OrthoDB" id="5595860at2759"/>
<dbReference type="GO" id="GO:1990133">
    <property type="term" value="C:molybdopterin adenylyltransferase complex"/>
    <property type="evidence" value="ECO:0007669"/>
    <property type="project" value="TreeGrafter"/>
</dbReference>
<feature type="signal peptide" evidence="6">
    <location>
        <begin position="1"/>
        <end position="23"/>
    </location>
</feature>
<evidence type="ECO:0000256" key="4">
    <source>
        <dbReference type="ARBA" id="ARBA00023150"/>
    </source>
</evidence>
<dbReference type="GO" id="GO:1990140">
    <property type="term" value="C:molybdopterin synthase complex"/>
    <property type="evidence" value="ECO:0007669"/>
    <property type="project" value="UniProtKB-UniRule"/>
</dbReference>
<dbReference type="HAMAP" id="MF_03051">
    <property type="entry name" value="MOCS2A"/>
    <property type="match status" value="1"/>
</dbReference>
<dbReference type="Proteomes" id="UP000703661">
    <property type="component" value="Unassembled WGS sequence"/>
</dbReference>
<evidence type="ECO:0000256" key="2">
    <source>
        <dbReference type="ARBA" id="ARBA00022553"/>
    </source>
</evidence>
<feature type="modified residue" description="Glycyl adenylate; alternate" evidence="5">
    <location>
        <position position="110"/>
    </location>
</feature>
<dbReference type="InterPro" id="IPR016155">
    <property type="entry name" value="Mopterin_synth/thiamin_S_b"/>
</dbReference>
<dbReference type="GO" id="GO:0000166">
    <property type="term" value="F:nucleotide binding"/>
    <property type="evidence" value="ECO:0007669"/>
    <property type="project" value="UniProtKB-KW"/>
</dbReference>
<comment type="function">
    <text evidence="5">Acts as a sulfur carrier required for molybdopterin biosynthesis. Component of the molybdopterin synthase complex that catalyzes the conversion of precursor Z into molybdopterin by mediating the incorporation of 2 sulfur atoms into precursor Z to generate a dithiolene group. In the complex, serves as sulfur donor by being thiocarboxylated (-COSH) at its C-terminus by UBA4. After interaction with MOCS2B, the sulfur is then transferred to precursor Z to form molybdopterin.</text>
</comment>